<name>A0A0B7MIQ4_9FIRM</name>
<organism evidence="3 4">
    <name type="scientific">Syntrophaceticus schinkii</name>
    <dbReference type="NCBI Taxonomy" id="499207"/>
    <lineage>
        <taxon>Bacteria</taxon>
        <taxon>Bacillati</taxon>
        <taxon>Bacillota</taxon>
        <taxon>Clostridia</taxon>
        <taxon>Thermoanaerobacterales</taxon>
        <taxon>Thermoanaerobacterales Family III. Incertae Sedis</taxon>
        <taxon>Syntrophaceticus</taxon>
    </lineage>
</organism>
<dbReference type="AlphaFoldDB" id="A0A0B7MIQ4"/>
<sequence>MTKKQKIFTVSAFMILAVLVLCVTIYAKNHKVANTAYAGKTVW</sequence>
<evidence type="ECO:0000313" key="4">
    <source>
        <dbReference type="Proteomes" id="UP000046155"/>
    </source>
</evidence>
<keyword evidence="1" id="KW-1133">Transmembrane helix</keyword>
<accession>A0A0B7MIQ4</accession>
<dbReference type="EMBL" id="CDRZ01000295">
    <property type="protein sequence ID" value="CEO90524.1"/>
    <property type="molecule type" value="Genomic_DNA"/>
</dbReference>
<dbReference type="RefSeq" id="WP_269746223.1">
    <property type="nucleotide sequence ID" value="NZ_CDRZ01000295.1"/>
</dbReference>
<keyword evidence="4" id="KW-1185">Reference proteome</keyword>
<dbReference type="Proteomes" id="UP000046155">
    <property type="component" value="Unassembled WGS sequence"/>
</dbReference>
<gene>
    <name evidence="2" type="ORF">SSCH_850006</name>
    <name evidence="3" type="ORF">SSCH_930003</name>
</gene>
<feature type="transmembrane region" description="Helical" evidence="1">
    <location>
        <begin position="7"/>
        <end position="27"/>
    </location>
</feature>
<evidence type="ECO:0000256" key="1">
    <source>
        <dbReference type="SAM" id="Phobius"/>
    </source>
</evidence>
<keyword evidence="1" id="KW-0472">Membrane</keyword>
<dbReference type="EMBL" id="CDRZ01000286">
    <property type="protein sequence ID" value="CEO90394.1"/>
    <property type="molecule type" value="Genomic_DNA"/>
</dbReference>
<evidence type="ECO:0000313" key="3">
    <source>
        <dbReference type="EMBL" id="CEO90524.1"/>
    </source>
</evidence>
<protein>
    <submittedName>
        <fullName evidence="3">Uncharacterized protein</fullName>
    </submittedName>
</protein>
<proteinExistence type="predicted"/>
<reference evidence="3 4" key="1">
    <citation type="submission" date="2015-01" db="EMBL/GenBank/DDBJ databases">
        <authorList>
            <person name="Manzoor Shahid"/>
            <person name="Zubair Saima"/>
        </authorList>
    </citation>
    <scope>NUCLEOTIDE SEQUENCE [LARGE SCALE GENOMIC DNA]</scope>
    <source>
        <strain evidence="3 4">Sp3</strain>
    </source>
</reference>
<evidence type="ECO:0000313" key="2">
    <source>
        <dbReference type="EMBL" id="CEO90394.1"/>
    </source>
</evidence>
<keyword evidence="1" id="KW-0812">Transmembrane</keyword>